<evidence type="ECO:0000313" key="1">
    <source>
        <dbReference type="EMBL" id="EOB12231.1"/>
    </source>
</evidence>
<accession>R0KNH9</accession>
<name>R0KNH9_NOSB1</name>
<sequence>MILYILTRKNVLKGVVSNPIFADITLIDKFECKLKKAYEIEFKDTAFVEEIKAFDSEGNEIELEKDIDLFYEPFTRNKKTIVLIETIRRKKIQTIELFSTDKKLLKKLIFQGSSKNIKSWWDSLTSFKTWLFES</sequence>
<evidence type="ECO:0000313" key="2">
    <source>
        <dbReference type="Proteomes" id="UP000016927"/>
    </source>
</evidence>
<dbReference type="VEuPathDB" id="MicrosporidiaDB:NBO_494g0002"/>
<dbReference type="HOGENOM" id="CLU_1896813_0_0_1"/>
<proteinExistence type="predicted"/>
<keyword evidence="2" id="KW-1185">Reference proteome</keyword>
<dbReference type="EMBL" id="KB909402">
    <property type="protein sequence ID" value="EOB12231.1"/>
    <property type="molecule type" value="Genomic_DNA"/>
</dbReference>
<protein>
    <submittedName>
        <fullName evidence="1">Uncharacterized protein</fullName>
    </submittedName>
</protein>
<reference evidence="1 2" key="1">
    <citation type="journal article" date="2013" name="BMC Genomics">
        <title>Comparative genomics of parasitic silkworm microsporidia reveal an association between genome expansion and host adaptation.</title>
        <authorList>
            <person name="Pan G."/>
            <person name="Xu J."/>
            <person name="Li T."/>
            <person name="Xia Q."/>
            <person name="Liu S.L."/>
            <person name="Zhang G."/>
            <person name="Li S."/>
            <person name="Li C."/>
            <person name="Liu H."/>
            <person name="Yang L."/>
            <person name="Liu T."/>
            <person name="Zhang X."/>
            <person name="Wu Z."/>
            <person name="Fan W."/>
            <person name="Dang X."/>
            <person name="Xiang H."/>
            <person name="Tao M."/>
            <person name="Li Y."/>
            <person name="Hu J."/>
            <person name="Li Z."/>
            <person name="Lin L."/>
            <person name="Luo J."/>
            <person name="Geng L."/>
            <person name="Wang L."/>
            <person name="Long M."/>
            <person name="Wan Y."/>
            <person name="He N."/>
            <person name="Zhang Z."/>
            <person name="Lu C."/>
            <person name="Keeling P.J."/>
            <person name="Wang J."/>
            <person name="Xiang Z."/>
            <person name="Zhou Z."/>
        </authorList>
    </citation>
    <scope>NUCLEOTIDE SEQUENCE [LARGE SCALE GENOMIC DNA]</scope>
    <source>
        <strain evidence="2">CQ1 / CVCC 102059</strain>
    </source>
</reference>
<organism evidence="1 2">
    <name type="scientific">Nosema bombycis (strain CQ1 / CVCC 102059)</name>
    <name type="common">Microsporidian parasite</name>
    <name type="synonym">Pebrine of silkworm</name>
    <dbReference type="NCBI Taxonomy" id="578461"/>
    <lineage>
        <taxon>Eukaryota</taxon>
        <taxon>Fungi</taxon>
        <taxon>Fungi incertae sedis</taxon>
        <taxon>Microsporidia</taxon>
        <taxon>Nosematidae</taxon>
        <taxon>Nosema</taxon>
    </lineage>
</organism>
<gene>
    <name evidence="1" type="ORF">NBO_494g0002</name>
</gene>
<dbReference type="Proteomes" id="UP000016927">
    <property type="component" value="Unassembled WGS sequence"/>
</dbReference>
<dbReference type="AlphaFoldDB" id="R0KNH9"/>